<dbReference type="eggNOG" id="COG0346">
    <property type="taxonomic scope" value="Bacteria"/>
</dbReference>
<name>R1CZ09_9FIRM</name>
<gene>
    <name evidence="2" type="ORF">L21TH_0108</name>
</gene>
<evidence type="ECO:0000313" key="2">
    <source>
        <dbReference type="EMBL" id="EOD01814.1"/>
    </source>
</evidence>
<dbReference type="InterPro" id="IPR037523">
    <property type="entry name" value="VOC_core"/>
</dbReference>
<dbReference type="Gene3D" id="3.10.180.10">
    <property type="entry name" value="2,3-Dihydroxybiphenyl 1,2-Dioxygenase, domain 1"/>
    <property type="match status" value="1"/>
</dbReference>
<reference evidence="2 3" key="1">
    <citation type="journal article" date="2015" name="Geomicrobiol. J.">
        <title>Caldisalinibacter kiritimatiensis gen. nov., sp. nov., a moderately thermohalophilic thiosulfate-reducing bacterium from a hypersaline microbial mat.</title>
        <authorList>
            <person name="Ben Hania W."/>
            <person name="Joseph M."/>
            <person name="Fiebig A."/>
            <person name="Bunk B."/>
            <person name="Klenk H.-P."/>
            <person name="Fardeau M.-L."/>
            <person name="Spring S."/>
        </authorList>
    </citation>
    <scope>NUCLEOTIDE SEQUENCE [LARGE SCALE GENOMIC DNA]</scope>
    <source>
        <strain evidence="2 3">L21-TH-D2</strain>
    </source>
</reference>
<organism evidence="2 3">
    <name type="scientific">Caldisalinibacter kiritimatiensis</name>
    <dbReference type="NCBI Taxonomy" id="1304284"/>
    <lineage>
        <taxon>Bacteria</taxon>
        <taxon>Bacillati</taxon>
        <taxon>Bacillota</taxon>
        <taxon>Tissierellia</taxon>
        <taxon>Tissierellales</taxon>
        <taxon>Thermohalobacteraceae</taxon>
        <taxon>Caldisalinibacter</taxon>
    </lineage>
</organism>
<dbReference type="RefSeq" id="WP_006305949.1">
    <property type="nucleotide sequence ID" value="NZ_ARZA01000016.1"/>
</dbReference>
<proteinExistence type="predicted"/>
<keyword evidence="3" id="KW-1185">Reference proteome</keyword>
<protein>
    <submittedName>
        <fullName evidence="2">Glyoxalase/bleomycin resistance protein</fullName>
    </submittedName>
</protein>
<dbReference type="InterPro" id="IPR029068">
    <property type="entry name" value="Glyas_Bleomycin-R_OHBP_Dase"/>
</dbReference>
<comment type="caution">
    <text evidence="2">The sequence shown here is derived from an EMBL/GenBank/DDBJ whole genome shotgun (WGS) entry which is preliminary data.</text>
</comment>
<dbReference type="STRING" id="1304284.L21TH_0108"/>
<dbReference type="EMBL" id="ARZA01000016">
    <property type="protein sequence ID" value="EOD01814.1"/>
    <property type="molecule type" value="Genomic_DNA"/>
</dbReference>
<dbReference type="PROSITE" id="PS51819">
    <property type="entry name" value="VOC"/>
    <property type="match status" value="1"/>
</dbReference>
<dbReference type="SUPFAM" id="SSF54593">
    <property type="entry name" value="Glyoxalase/Bleomycin resistance protein/Dihydroxybiphenyl dioxygenase"/>
    <property type="match status" value="1"/>
</dbReference>
<dbReference type="OrthoDB" id="9812656at2"/>
<dbReference type="Pfam" id="PF00903">
    <property type="entry name" value="Glyoxalase"/>
    <property type="match status" value="1"/>
</dbReference>
<feature type="domain" description="VOC" evidence="1">
    <location>
        <begin position="4"/>
        <end position="118"/>
    </location>
</feature>
<sequence length="120" mass="13664">MENKWDGLITFFGTKDLEVTHKFYNKLLGLPLYKDQGECRIYSVPGGGKIGFCTHLSVVIGDKSPIITLLAKDVDNIYARIVESGFSIPKLPEENKKFNIYHFFVNDPNGYTVEIQKFLD</sequence>
<dbReference type="AlphaFoldDB" id="R1CZ09"/>
<evidence type="ECO:0000259" key="1">
    <source>
        <dbReference type="PROSITE" id="PS51819"/>
    </source>
</evidence>
<evidence type="ECO:0000313" key="3">
    <source>
        <dbReference type="Proteomes" id="UP000013378"/>
    </source>
</evidence>
<accession>R1CZ09</accession>
<dbReference type="InterPro" id="IPR004360">
    <property type="entry name" value="Glyas_Fos-R_dOase_dom"/>
</dbReference>
<dbReference type="Proteomes" id="UP000013378">
    <property type="component" value="Unassembled WGS sequence"/>
</dbReference>